<feature type="transmembrane region" description="Helical" evidence="6">
    <location>
        <begin position="231"/>
        <end position="255"/>
    </location>
</feature>
<feature type="signal peptide" evidence="7">
    <location>
        <begin position="1"/>
        <end position="19"/>
    </location>
</feature>
<keyword evidence="11" id="KW-1185">Reference proteome</keyword>
<evidence type="ECO:0000256" key="1">
    <source>
        <dbReference type="ARBA" id="ARBA00004141"/>
    </source>
</evidence>
<dbReference type="EMBL" id="JBHUHR010000045">
    <property type="protein sequence ID" value="MFD2036670.1"/>
    <property type="molecule type" value="Genomic_DNA"/>
</dbReference>
<dbReference type="InterPro" id="IPR036929">
    <property type="entry name" value="DsbDN_sf"/>
</dbReference>
<dbReference type="Pfam" id="PF13899">
    <property type="entry name" value="Thioredoxin_7"/>
    <property type="match status" value="1"/>
</dbReference>
<feature type="transmembrane region" description="Helical" evidence="6">
    <location>
        <begin position="351"/>
        <end position="374"/>
    </location>
</feature>
<evidence type="ECO:0000256" key="4">
    <source>
        <dbReference type="ARBA" id="ARBA00022989"/>
    </source>
</evidence>
<dbReference type="SUPFAM" id="SSF52833">
    <property type="entry name" value="Thioredoxin-like"/>
    <property type="match status" value="1"/>
</dbReference>
<dbReference type="Proteomes" id="UP001597361">
    <property type="component" value="Unassembled WGS sequence"/>
</dbReference>
<dbReference type="InterPro" id="IPR028250">
    <property type="entry name" value="DsbDN"/>
</dbReference>
<comment type="caution">
    <text evidence="10">The sequence shown here is derived from an EMBL/GenBank/DDBJ whole genome shotgun (WGS) entry which is preliminary data.</text>
</comment>
<organism evidence="10 11">
    <name type="scientific">Belliella marina</name>
    <dbReference type="NCBI Taxonomy" id="1644146"/>
    <lineage>
        <taxon>Bacteria</taxon>
        <taxon>Pseudomonadati</taxon>
        <taxon>Bacteroidota</taxon>
        <taxon>Cytophagia</taxon>
        <taxon>Cytophagales</taxon>
        <taxon>Cyclobacteriaceae</taxon>
        <taxon>Belliella</taxon>
    </lineage>
</organism>
<comment type="subcellular location">
    <subcellularLocation>
        <location evidence="1">Membrane</location>
        <topology evidence="1">Multi-pass membrane protein</topology>
    </subcellularLocation>
</comment>
<dbReference type="Gene3D" id="2.60.40.1250">
    <property type="entry name" value="Thiol:disulfide interchange protein DsbD, N-terminal domain"/>
    <property type="match status" value="1"/>
</dbReference>
<keyword evidence="2 6" id="KW-0812">Transmembrane</keyword>
<evidence type="ECO:0000256" key="5">
    <source>
        <dbReference type="ARBA" id="ARBA00023136"/>
    </source>
</evidence>
<dbReference type="RefSeq" id="WP_376887916.1">
    <property type="nucleotide sequence ID" value="NZ_JBHUHR010000045.1"/>
</dbReference>
<feature type="domain" description="Thiol:disulfide interchange protein DsbD N-terminal" evidence="9">
    <location>
        <begin position="31"/>
        <end position="144"/>
    </location>
</feature>
<accession>A0ABW4VST4</accession>
<gene>
    <name evidence="10" type="ORF">ACFSKL_17835</name>
</gene>
<evidence type="ECO:0000256" key="3">
    <source>
        <dbReference type="ARBA" id="ARBA00022748"/>
    </source>
</evidence>
<proteinExistence type="predicted"/>
<feature type="chain" id="PRO_5045379630" evidence="7">
    <location>
        <begin position="20"/>
        <end position="710"/>
    </location>
</feature>
<feature type="transmembrane region" description="Helical" evidence="6">
    <location>
        <begin position="276"/>
        <end position="298"/>
    </location>
</feature>
<evidence type="ECO:0000256" key="7">
    <source>
        <dbReference type="SAM" id="SignalP"/>
    </source>
</evidence>
<protein>
    <submittedName>
        <fullName evidence="10">Protein-disulfide reductase DsbD family protein</fullName>
    </submittedName>
</protein>
<evidence type="ECO:0000313" key="11">
    <source>
        <dbReference type="Proteomes" id="UP001597361"/>
    </source>
</evidence>
<feature type="transmembrane region" description="Helical" evidence="6">
    <location>
        <begin position="460"/>
        <end position="477"/>
    </location>
</feature>
<keyword evidence="4 6" id="KW-1133">Transmembrane helix</keyword>
<dbReference type="InterPro" id="IPR003834">
    <property type="entry name" value="Cyt_c_assmbl_TM_dom"/>
</dbReference>
<name>A0ABW4VST4_9BACT</name>
<dbReference type="PANTHER" id="PTHR32234:SF0">
    <property type="entry name" value="THIOL:DISULFIDE INTERCHANGE PROTEIN DSBD"/>
    <property type="match status" value="1"/>
</dbReference>
<evidence type="ECO:0000256" key="6">
    <source>
        <dbReference type="SAM" id="Phobius"/>
    </source>
</evidence>
<dbReference type="InterPro" id="IPR036249">
    <property type="entry name" value="Thioredoxin-like_sf"/>
</dbReference>
<dbReference type="PANTHER" id="PTHR32234">
    <property type="entry name" value="THIOL:DISULFIDE INTERCHANGE PROTEIN DSBD"/>
    <property type="match status" value="1"/>
</dbReference>
<sequence>MKYTILALILLFLGGNAFAQFHEPVTWSFESQSNTAGEITLRYTASIEANWHLYGSNINEGGPIPTTFELADNPAITSKGKINEESKATVSYEEMFGMDVPYFENEAVFTQVIKVNQRSGRIKGFVTFMVCDDHQCLPPNEVEFDIEFNTVLPNTVSKSDEVPSSESLEKVDKVISEQIENQVADLSDKNIAVENSELGPLDKPITDTIARNDPSEKKLLLTEETESKKSLWAILIAGFLGGFAALLMPCIFPMLPLTVSYFTKSDNKGSAVGKALIYGISIVVIYVLLGLCITIVFGADALNALSTNGVFNFFFFLLLVVFAASFFGAFELTLPHSWANKLDKKSDKGGLAGLFFMAATLAIVSFSCTGPIIGTLLVQAASMGEYLGPAIGMFGFSVALAIPFALFAMFPSWLQSLPKSGGWLNSVKVVLGFLELALALKFLSNVDLAYHWNWFDREVFLVLWIAIFGLLAMYLLGKIKFAHDSPTHYVSTTRIFLSVVVIGFTIYMIPGLWGAPLKSISAFLPPQHTQDFDIYTPTLGGGNYYALNSGQKSKHRKYGDLFHAPLNLDPFFDYDEGLAYAKKTGKPVLIDFTGHACVNCRKMEANVWPDIEILKIIRDDYVLIQLYVDDKTLLQIEEHYISNFSGKNINTIGKKWSDFQAQTFNANSQPYYVTLDLDGQLLKKPIGAEYNVEKYKQYLLEALQNFDHTK</sequence>
<feature type="domain" description="Cytochrome C biogenesis protein transmembrane" evidence="8">
    <location>
        <begin position="232"/>
        <end position="445"/>
    </location>
</feature>
<feature type="transmembrane region" description="Helical" evidence="6">
    <location>
        <begin position="489"/>
        <end position="513"/>
    </location>
</feature>
<evidence type="ECO:0000259" key="8">
    <source>
        <dbReference type="Pfam" id="PF02683"/>
    </source>
</evidence>
<feature type="transmembrane region" description="Helical" evidence="6">
    <location>
        <begin position="310"/>
        <end position="330"/>
    </location>
</feature>
<evidence type="ECO:0000259" key="9">
    <source>
        <dbReference type="Pfam" id="PF11412"/>
    </source>
</evidence>
<dbReference type="Pfam" id="PF11412">
    <property type="entry name" value="DsbD_N"/>
    <property type="match status" value="1"/>
</dbReference>
<evidence type="ECO:0000313" key="10">
    <source>
        <dbReference type="EMBL" id="MFD2036670.1"/>
    </source>
</evidence>
<dbReference type="Pfam" id="PF02683">
    <property type="entry name" value="DsbD_TM"/>
    <property type="match status" value="1"/>
</dbReference>
<keyword evidence="7" id="KW-0732">Signal</keyword>
<feature type="transmembrane region" description="Helical" evidence="6">
    <location>
        <begin position="386"/>
        <end position="410"/>
    </location>
</feature>
<dbReference type="Gene3D" id="3.40.30.10">
    <property type="entry name" value="Glutaredoxin"/>
    <property type="match status" value="1"/>
</dbReference>
<keyword evidence="3" id="KW-0201">Cytochrome c-type biogenesis</keyword>
<reference evidence="11" key="1">
    <citation type="journal article" date="2019" name="Int. J. Syst. Evol. Microbiol.">
        <title>The Global Catalogue of Microorganisms (GCM) 10K type strain sequencing project: providing services to taxonomists for standard genome sequencing and annotation.</title>
        <authorList>
            <consortium name="The Broad Institute Genomics Platform"/>
            <consortium name="The Broad Institute Genome Sequencing Center for Infectious Disease"/>
            <person name="Wu L."/>
            <person name="Ma J."/>
        </authorList>
    </citation>
    <scope>NUCLEOTIDE SEQUENCE [LARGE SCALE GENOMIC DNA]</scope>
    <source>
        <strain evidence="11">CGMCC 1.15180</strain>
    </source>
</reference>
<evidence type="ECO:0000256" key="2">
    <source>
        <dbReference type="ARBA" id="ARBA00022692"/>
    </source>
</evidence>
<keyword evidence="5 6" id="KW-0472">Membrane</keyword>